<dbReference type="AlphaFoldDB" id="A0A328C0Q4"/>
<sequence>MKNLYKLVTLMFLAIFSTGCATIVSKSEYPVTIKSTPKGATYSIENRNGEEVANGVTPDTVTLKASAGYFKGEKYKITFTLPSKGKKASRKKVVELNSSVDGWYLGGNLLFGGIPGYLIVDPLTGAMYKLPDEVSVDFTNSEQSLHIISIDSLTADQRIKLQPVEL</sequence>
<evidence type="ECO:0000313" key="2">
    <source>
        <dbReference type="EMBL" id="RAL18054.1"/>
    </source>
</evidence>
<dbReference type="RefSeq" id="WP_111750569.1">
    <property type="nucleotide sequence ID" value="NZ_PTPX01000018.1"/>
</dbReference>
<dbReference type="PROSITE" id="PS51257">
    <property type="entry name" value="PROKAR_LIPOPROTEIN"/>
    <property type="match status" value="1"/>
</dbReference>
<protein>
    <recommendedName>
        <fullName evidence="4">Lipoprotein</fullName>
    </recommendedName>
</protein>
<proteinExistence type="predicted"/>
<evidence type="ECO:0008006" key="4">
    <source>
        <dbReference type="Google" id="ProtNLM"/>
    </source>
</evidence>
<dbReference type="Proteomes" id="UP000248689">
    <property type="component" value="Unassembled WGS sequence"/>
</dbReference>
<feature type="chain" id="PRO_5016374515" description="Lipoprotein" evidence="1">
    <location>
        <begin position="22"/>
        <end position="166"/>
    </location>
</feature>
<dbReference type="OrthoDB" id="194242at2"/>
<comment type="caution">
    <text evidence="2">The sequence shown here is derived from an EMBL/GenBank/DDBJ whole genome shotgun (WGS) entry which is preliminary data.</text>
</comment>
<keyword evidence="3" id="KW-1185">Reference proteome</keyword>
<evidence type="ECO:0000256" key="1">
    <source>
        <dbReference type="SAM" id="SignalP"/>
    </source>
</evidence>
<dbReference type="EMBL" id="PTPX01000018">
    <property type="protein sequence ID" value="RAL18054.1"/>
    <property type="molecule type" value="Genomic_DNA"/>
</dbReference>
<name>A0A328C0Q4_9PAST</name>
<reference evidence="3" key="1">
    <citation type="submission" date="2018-02" db="EMBL/GenBank/DDBJ databases">
        <title>Glaesserella australis sp. nov., isolated from the lungs of pigs.</title>
        <authorList>
            <person name="Turni C."/>
            <person name="Christensen H."/>
        </authorList>
    </citation>
    <scope>NUCLEOTIDE SEQUENCE [LARGE SCALE GENOMIC DNA]</scope>
    <source>
        <strain evidence="3">HS4635</strain>
    </source>
</reference>
<accession>A0A328C0Q4</accession>
<gene>
    <name evidence="2" type="ORF">C5N92_09215</name>
</gene>
<organism evidence="2 3">
    <name type="scientific">Glaesserella australis</name>
    <dbReference type="NCBI Taxonomy" id="2094024"/>
    <lineage>
        <taxon>Bacteria</taxon>
        <taxon>Pseudomonadati</taxon>
        <taxon>Pseudomonadota</taxon>
        <taxon>Gammaproteobacteria</taxon>
        <taxon>Pasteurellales</taxon>
        <taxon>Pasteurellaceae</taxon>
        <taxon>Glaesserella</taxon>
    </lineage>
</organism>
<keyword evidence="1" id="KW-0732">Signal</keyword>
<feature type="signal peptide" evidence="1">
    <location>
        <begin position="1"/>
        <end position="21"/>
    </location>
</feature>
<evidence type="ECO:0000313" key="3">
    <source>
        <dbReference type="Proteomes" id="UP000248689"/>
    </source>
</evidence>